<organism evidence="2 3">
    <name type="scientific">Pseudomonas asplenii</name>
    <dbReference type="NCBI Taxonomy" id="53407"/>
    <lineage>
        <taxon>Bacteria</taxon>
        <taxon>Pseudomonadati</taxon>
        <taxon>Pseudomonadota</taxon>
        <taxon>Gammaproteobacteria</taxon>
        <taxon>Pseudomonadales</taxon>
        <taxon>Pseudomonadaceae</taxon>
        <taxon>Pseudomonas</taxon>
    </lineage>
</organism>
<reference evidence="2 3" key="1">
    <citation type="journal article" date="2015" name="PLoS ONE">
        <title>Rice-Infecting Pseudomonas Genomes Are Highly Accessorized and Harbor Multiple Putative Virulence Mechanisms to Cause Sheath Brown Rot.</title>
        <authorList>
            <person name="Quibod I.L."/>
            <person name="Grande G."/>
            <person name="Oreiro E.G."/>
            <person name="Borja F.N."/>
            <person name="Dossa G.S."/>
            <person name="Mauleon R."/>
            <person name="Cruz C.V."/>
            <person name="Oliva R."/>
        </authorList>
    </citation>
    <scope>NUCLEOTIDE SEQUENCE [LARGE SCALE GENOMIC DNA]</scope>
    <source>
        <strain evidence="2 3">IRRI 6609</strain>
    </source>
</reference>
<dbReference type="AlphaFoldDB" id="A0A0N0E4F7"/>
<dbReference type="PATRIC" id="fig|50340.43.peg.5487"/>
<dbReference type="GO" id="GO:0003677">
    <property type="term" value="F:DNA binding"/>
    <property type="evidence" value="ECO:0007669"/>
    <property type="project" value="UniProtKB-KW"/>
</dbReference>
<gene>
    <name evidence="2" type="ORF">PF66_02120</name>
</gene>
<keyword evidence="3" id="KW-1185">Reference proteome</keyword>
<dbReference type="Pfam" id="PF12728">
    <property type="entry name" value="HTH_17"/>
    <property type="match status" value="1"/>
</dbReference>
<protein>
    <submittedName>
        <fullName evidence="2">DNA-binding protein, excisionase family</fullName>
    </submittedName>
</protein>
<feature type="domain" description="Helix-turn-helix" evidence="1">
    <location>
        <begin position="12"/>
        <end position="58"/>
    </location>
</feature>
<keyword evidence="2" id="KW-0238">DNA-binding</keyword>
<evidence type="ECO:0000313" key="2">
    <source>
        <dbReference type="EMBL" id="KPA91239.1"/>
    </source>
</evidence>
<dbReference type="InterPro" id="IPR041657">
    <property type="entry name" value="HTH_17"/>
</dbReference>
<dbReference type="STRING" id="50340.PF66_02120"/>
<dbReference type="SUPFAM" id="SSF46955">
    <property type="entry name" value="Putative DNA-binding domain"/>
    <property type="match status" value="1"/>
</dbReference>
<dbReference type="NCBIfam" id="TIGR01764">
    <property type="entry name" value="excise"/>
    <property type="match status" value="1"/>
</dbReference>
<dbReference type="InterPro" id="IPR009061">
    <property type="entry name" value="DNA-bd_dom_put_sf"/>
</dbReference>
<dbReference type="Proteomes" id="UP000037931">
    <property type="component" value="Unassembled WGS sequence"/>
</dbReference>
<dbReference type="InterPro" id="IPR010093">
    <property type="entry name" value="SinI_DNA-bd"/>
</dbReference>
<comment type="caution">
    <text evidence="2">The sequence shown here is derived from an EMBL/GenBank/DDBJ whole genome shotgun (WGS) entry which is preliminary data.</text>
</comment>
<name>A0A0N0E4F7_9PSED</name>
<evidence type="ECO:0000259" key="1">
    <source>
        <dbReference type="Pfam" id="PF12728"/>
    </source>
</evidence>
<accession>A0A0N0E4F7</accession>
<dbReference type="EMBL" id="JSYZ01000007">
    <property type="protein sequence ID" value="KPA91239.1"/>
    <property type="molecule type" value="Genomic_DNA"/>
</dbReference>
<sequence length="147" mass="15844">MGSVGIHMFEEFYTVAQAAERLQLHAKTVLRFIREGRLAATRIGKSYRLKAADVAAFAGRAAAENLPPEPLRATCIVEVPALSVPQAERLVTLLQATLMGRRGEAEPIQCQTAHDLSRSLLKIVLIAAPADAAALLATIQALVDDFQ</sequence>
<evidence type="ECO:0000313" key="3">
    <source>
        <dbReference type="Proteomes" id="UP000037931"/>
    </source>
</evidence>
<proteinExistence type="predicted"/>